<sequence>MTTTETIKTYSVGEGKDQKIFTEKSSTTDANVLDNTIDFYVSGFVVARDIQTKNATSEGSQIGGRTKDGVVAFDVNIQLEPRNTIALIDHWLPRGNYDILGFKVRIEGGGGKTPLASLSNVSGIDNRTAADFTSKVDLKQHTFR</sequence>
<reference evidence="2" key="1">
    <citation type="submission" date="2016-04" db="EMBL/GenBank/DDBJ databases">
        <authorList>
            <person name="Chen L."/>
            <person name="Zhuang W."/>
            <person name="Wang G."/>
        </authorList>
    </citation>
    <scope>NUCLEOTIDE SEQUENCE [LARGE SCALE GENOMIC DNA]</scope>
    <source>
        <strain evidence="2">208</strain>
    </source>
</reference>
<gene>
    <name evidence="1" type="ORF">A4R26_33860</name>
</gene>
<accession>A0A1V9FY02</accession>
<proteinExistence type="predicted"/>
<evidence type="ECO:0000313" key="2">
    <source>
        <dbReference type="Proteomes" id="UP000192276"/>
    </source>
</evidence>
<keyword evidence="2" id="KW-1185">Reference proteome</keyword>
<dbReference type="AlphaFoldDB" id="A0A1V9FY02"/>
<protein>
    <submittedName>
        <fullName evidence="1">Uncharacterized protein</fullName>
    </submittedName>
</protein>
<dbReference type="EMBL" id="LWBP01000108">
    <property type="protein sequence ID" value="OQP63116.1"/>
    <property type="molecule type" value="Genomic_DNA"/>
</dbReference>
<evidence type="ECO:0000313" key="1">
    <source>
        <dbReference type="EMBL" id="OQP63116.1"/>
    </source>
</evidence>
<organism evidence="1 2">
    <name type="scientific">Niastella populi</name>
    <dbReference type="NCBI Taxonomy" id="550983"/>
    <lineage>
        <taxon>Bacteria</taxon>
        <taxon>Pseudomonadati</taxon>
        <taxon>Bacteroidota</taxon>
        <taxon>Chitinophagia</taxon>
        <taxon>Chitinophagales</taxon>
        <taxon>Chitinophagaceae</taxon>
        <taxon>Niastella</taxon>
    </lineage>
</organism>
<name>A0A1V9FY02_9BACT</name>
<comment type="caution">
    <text evidence="1">The sequence shown here is derived from an EMBL/GenBank/DDBJ whole genome shotgun (WGS) entry which is preliminary data.</text>
</comment>
<dbReference type="Proteomes" id="UP000192276">
    <property type="component" value="Unassembled WGS sequence"/>
</dbReference>